<dbReference type="AlphaFoldDB" id="A0A0C9U8Q1"/>
<evidence type="ECO:0000256" key="3">
    <source>
        <dbReference type="ARBA" id="ARBA00022898"/>
    </source>
</evidence>
<dbReference type="HOGENOM" id="CLU_1835777_0_0_1"/>
<organism evidence="4 5">
    <name type="scientific">Paxillus involutus ATCC 200175</name>
    <dbReference type="NCBI Taxonomy" id="664439"/>
    <lineage>
        <taxon>Eukaryota</taxon>
        <taxon>Fungi</taxon>
        <taxon>Dikarya</taxon>
        <taxon>Basidiomycota</taxon>
        <taxon>Agaricomycotina</taxon>
        <taxon>Agaricomycetes</taxon>
        <taxon>Agaricomycetidae</taxon>
        <taxon>Boletales</taxon>
        <taxon>Paxilineae</taxon>
        <taxon>Paxillaceae</taxon>
        <taxon>Paxillus</taxon>
    </lineage>
</organism>
<keyword evidence="2" id="KW-0456">Lyase</keyword>
<gene>
    <name evidence="4" type="ORF">PAXINDRAFT_11570</name>
</gene>
<reference evidence="4 5" key="1">
    <citation type="submission" date="2014-06" db="EMBL/GenBank/DDBJ databases">
        <authorList>
            <consortium name="DOE Joint Genome Institute"/>
            <person name="Kuo A."/>
            <person name="Kohler A."/>
            <person name="Nagy L.G."/>
            <person name="Floudas D."/>
            <person name="Copeland A."/>
            <person name="Barry K.W."/>
            <person name="Cichocki N."/>
            <person name="Veneault-Fourrey C."/>
            <person name="LaButti K."/>
            <person name="Lindquist E.A."/>
            <person name="Lipzen A."/>
            <person name="Lundell T."/>
            <person name="Morin E."/>
            <person name="Murat C."/>
            <person name="Sun H."/>
            <person name="Tunlid A."/>
            <person name="Henrissat B."/>
            <person name="Grigoriev I.V."/>
            <person name="Hibbett D.S."/>
            <person name="Martin F."/>
            <person name="Nordberg H.P."/>
            <person name="Cantor M.N."/>
            <person name="Hua S.X."/>
        </authorList>
    </citation>
    <scope>NUCLEOTIDE SEQUENCE [LARGE SCALE GENOMIC DNA]</scope>
    <source>
        <strain evidence="4 5">ATCC 200175</strain>
    </source>
</reference>
<dbReference type="Gene3D" id="3.90.1150.10">
    <property type="entry name" value="Aspartate Aminotransferase, domain 1"/>
    <property type="match status" value="1"/>
</dbReference>
<dbReference type="OrthoDB" id="639767at2759"/>
<dbReference type="InterPro" id="IPR010977">
    <property type="entry name" value="Aromatic_deC"/>
</dbReference>
<keyword evidence="3" id="KW-0663">Pyridoxal phosphate</keyword>
<dbReference type="PANTHER" id="PTHR11999">
    <property type="entry name" value="GROUP II PYRIDOXAL-5-PHOSPHATE DECARBOXYLASE"/>
    <property type="match status" value="1"/>
</dbReference>
<sequence>MAMQLWFVLRSFGVEGFRRYIRQTVSRSDTFVSLVRQSSHFKLVTPPCLALSVFRLEPPASEMLSLAQMNTLNRSFYTRLSARPDIALTQTDLNGMIGIRMAVGAERTTEEHIRRAFEILCEEADVTLEVWEKDAVGQKV</sequence>
<proteinExistence type="predicted"/>
<dbReference type="GO" id="GO:0019752">
    <property type="term" value="P:carboxylic acid metabolic process"/>
    <property type="evidence" value="ECO:0007669"/>
    <property type="project" value="InterPro"/>
</dbReference>
<evidence type="ECO:0000256" key="2">
    <source>
        <dbReference type="ARBA" id="ARBA00022793"/>
    </source>
</evidence>
<dbReference type="Pfam" id="PF00282">
    <property type="entry name" value="Pyridoxal_deC"/>
    <property type="match status" value="1"/>
</dbReference>
<evidence type="ECO:0000313" key="4">
    <source>
        <dbReference type="EMBL" id="KIJ15446.1"/>
    </source>
</evidence>
<dbReference type="GO" id="GO:0005737">
    <property type="term" value="C:cytoplasm"/>
    <property type="evidence" value="ECO:0007669"/>
    <property type="project" value="TreeGrafter"/>
</dbReference>
<evidence type="ECO:0000313" key="5">
    <source>
        <dbReference type="Proteomes" id="UP000053647"/>
    </source>
</evidence>
<dbReference type="SUPFAM" id="SSF53383">
    <property type="entry name" value="PLP-dependent transferases"/>
    <property type="match status" value="1"/>
</dbReference>
<protein>
    <submittedName>
        <fullName evidence="4">Uncharacterized protein</fullName>
    </submittedName>
</protein>
<accession>A0A0C9U8Q1</accession>
<keyword evidence="2" id="KW-0210">Decarboxylase</keyword>
<dbReference type="GO" id="GO:0030170">
    <property type="term" value="F:pyridoxal phosphate binding"/>
    <property type="evidence" value="ECO:0007669"/>
    <property type="project" value="InterPro"/>
</dbReference>
<dbReference type="InterPro" id="IPR015424">
    <property type="entry name" value="PyrdxlP-dep_Trfase"/>
</dbReference>
<name>A0A0C9U8Q1_PAXIN</name>
<dbReference type="EMBL" id="KN819336">
    <property type="protein sequence ID" value="KIJ15446.1"/>
    <property type="molecule type" value="Genomic_DNA"/>
</dbReference>
<keyword evidence="5" id="KW-1185">Reference proteome</keyword>
<dbReference type="InterPro" id="IPR002129">
    <property type="entry name" value="PyrdxlP-dep_de-COase"/>
</dbReference>
<dbReference type="PANTHER" id="PTHR11999:SF70">
    <property type="entry name" value="MIP05841P"/>
    <property type="match status" value="1"/>
</dbReference>
<reference evidence="5" key="2">
    <citation type="submission" date="2015-01" db="EMBL/GenBank/DDBJ databases">
        <title>Evolutionary Origins and Diversification of the Mycorrhizal Mutualists.</title>
        <authorList>
            <consortium name="DOE Joint Genome Institute"/>
            <consortium name="Mycorrhizal Genomics Consortium"/>
            <person name="Kohler A."/>
            <person name="Kuo A."/>
            <person name="Nagy L.G."/>
            <person name="Floudas D."/>
            <person name="Copeland A."/>
            <person name="Barry K.W."/>
            <person name="Cichocki N."/>
            <person name="Veneault-Fourrey C."/>
            <person name="LaButti K."/>
            <person name="Lindquist E.A."/>
            <person name="Lipzen A."/>
            <person name="Lundell T."/>
            <person name="Morin E."/>
            <person name="Murat C."/>
            <person name="Riley R."/>
            <person name="Ohm R."/>
            <person name="Sun H."/>
            <person name="Tunlid A."/>
            <person name="Henrissat B."/>
            <person name="Grigoriev I.V."/>
            <person name="Hibbett D.S."/>
            <person name="Martin F."/>
        </authorList>
    </citation>
    <scope>NUCLEOTIDE SEQUENCE [LARGE SCALE GENOMIC DNA]</scope>
    <source>
        <strain evidence="5">ATCC 200175</strain>
    </source>
</reference>
<dbReference type="Proteomes" id="UP000053647">
    <property type="component" value="Unassembled WGS sequence"/>
</dbReference>
<dbReference type="GO" id="GO:0016831">
    <property type="term" value="F:carboxy-lyase activity"/>
    <property type="evidence" value="ECO:0007669"/>
    <property type="project" value="UniProtKB-KW"/>
</dbReference>
<dbReference type="InterPro" id="IPR015422">
    <property type="entry name" value="PyrdxlP-dep_Trfase_small"/>
</dbReference>
<evidence type="ECO:0000256" key="1">
    <source>
        <dbReference type="ARBA" id="ARBA00001933"/>
    </source>
</evidence>
<comment type="cofactor">
    <cofactor evidence="1">
        <name>pyridoxal 5'-phosphate</name>
        <dbReference type="ChEBI" id="CHEBI:597326"/>
    </cofactor>
</comment>